<dbReference type="HOGENOM" id="CLU_119090_4_2_6"/>
<accession>C5BT31</accession>
<evidence type="ECO:0000313" key="6">
    <source>
        <dbReference type="Proteomes" id="UP000009080"/>
    </source>
</evidence>
<dbReference type="PIRSF" id="PIRSF019455">
    <property type="entry name" value="CopR_AtkY"/>
    <property type="match status" value="1"/>
</dbReference>
<evidence type="ECO:0000256" key="4">
    <source>
        <dbReference type="ARBA" id="ARBA00023163"/>
    </source>
</evidence>
<organism evidence="5 6">
    <name type="scientific">Teredinibacter turnerae (strain ATCC 39867 / T7901)</name>
    <dbReference type="NCBI Taxonomy" id="377629"/>
    <lineage>
        <taxon>Bacteria</taxon>
        <taxon>Pseudomonadati</taxon>
        <taxon>Pseudomonadota</taxon>
        <taxon>Gammaproteobacteria</taxon>
        <taxon>Cellvibrionales</taxon>
        <taxon>Cellvibrionaceae</taxon>
        <taxon>Teredinibacter</taxon>
    </lineage>
</organism>
<keyword evidence="6" id="KW-1185">Reference proteome</keyword>
<dbReference type="Proteomes" id="UP000009080">
    <property type="component" value="Chromosome"/>
</dbReference>
<dbReference type="InterPro" id="IPR005650">
    <property type="entry name" value="BlaI_family"/>
</dbReference>
<dbReference type="eggNOG" id="COG3682">
    <property type="taxonomic scope" value="Bacteria"/>
</dbReference>
<protein>
    <submittedName>
        <fullName evidence="5">Transcriptional repressor, CopY family</fullName>
    </submittedName>
</protein>
<dbReference type="RefSeq" id="WP_015818683.1">
    <property type="nucleotide sequence ID" value="NC_012997.1"/>
</dbReference>
<comment type="similarity">
    <text evidence="1">Belongs to the BlaI transcriptional regulatory family.</text>
</comment>
<name>C5BT31_TERTT</name>
<evidence type="ECO:0000313" key="5">
    <source>
        <dbReference type="EMBL" id="ACR12571.1"/>
    </source>
</evidence>
<keyword evidence="4" id="KW-0804">Transcription</keyword>
<evidence type="ECO:0000256" key="1">
    <source>
        <dbReference type="ARBA" id="ARBA00011046"/>
    </source>
</evidence>
<reference evidence="5 6" key="1">
    <citation type="journal article" date="2009" name="PLoS ONE">
        <title>The complete genome of Teredinibacter turnerae T7901: an intracellular endosymbiont of marine wood-boring bivalves (shipworms).</title>
        <authorList>
            <person name="Yang J.C."/>
            <person name="Madupu R."/>
            <person name="Durkin A.S."/>
            <person name="Ekborg N.A."/>
            <person name="Pedamallu C.S."/>
            <person name="Hostetler J.B."/>
            <person name="Radune D."/>
            <person name="Toms B.S."/>
            <person name="Henrissat B."/>
            <person name="Coutinho P.M."/>
            <person name="Schwarz S."/>
            <person name="Field L."/>
            <person name="Trindade-Silva A.E."/>
            <person name="Soares C.A.G."/>
            <person name="Elshahawi S."/>
            <person name="Hanora A."/>
            <person name="Schmidt E.W."/>
            <person name="Haygood M.G."/>
            <person name="Posfai J."/>
            <person name="Benner J."/>
            <person name="Madinger C."/>
            <person name="Nove J."/>
            <person name="Anton B."/>
            <person name="Chaudhary K."/>
            <person name="Foster J."/>
            <person name="Holman A."/>
            <person name="Kumar S."/>
            <person name="Lessard P.A."/>
            <person name="Luyten Y.A."/>
            <person name="Slatko B."/>
            <person name="Wood N."/>
            <person name="Wu B."/>
            <person name="Teplitski M."/>
            <person name="Mougous J.D."/>
            <person name="Ward N."/>
            <person name="Eisen J.A."/>
            <person name="Badger J.H."/>
            <person name="Distel D.L."/>
        </authorList>
    </citation>
    <scope>NUCLEOTIDE SEQUENCE [LARGE SCALE GENOMIC DNA]</scope>
    <source>
        <strain evidence="6">ATCC 39867 / T7901</strain>
    </source>
</reference>
<dbReference type="Gene3D" id="1.10.4040.10">
    <property type="entry name" value="Penicillinase repressor domain"/>
    <property type="match status" value="1"/>
</dbReference>
<dbReference type="Pfam" id="PF03965">
    <property type="entry name" value="Penicillinase_R"/>
    <property type="match status" value="1"/>
</dbReference>
<evidence type="ECO:0000256" key="3">
    <source>
        <dbReference type="ARBA" id="ARBA00023125"/>
    </source>
</evidence>
<dbReference type="OrthoDB" id="279010at2"/>
<dbReference type="STRING" id="377629.TERTU_3882"/>
<keyword evidence="3" id="KW-0238">DNA-binding</keyword>
<dbReference type="SUPFAM" id="SSF46785">
    <property type="entry name" value="Winged helix' DNA-binding domain"/>
    <property type="match status" value="1"/>
</dbReference>
<dbReference type="Gene3D" id="1.10.10.10">
    <property type="entry name" value="Winged helix-like DNA-binding domain superfamily/Winged helix DNA-binding domain"/>
    <property type="match status" value="1"/>
</dbReference>
<evidence type="ECO:0000256" key="2">
    <source>
        <dbReference type="ARBA" id="ARBA00023015"/>
    </source>
</evidence>
<dbReference type="InterPro" id="IPR036388">
    <property type="entry name" value="WH-like_DNA-bd_sf"/>
</dbReference>
<dbReference type="InterPro" id="IPR036390">
    <property type="entry name" value="WH_DNA-bd_sf"/>
</dbReference>
<proteinExistence type="inferred from homology"/>
<dbReference type="EMBL" id="CP001614">
    <property type="protein sequence ID" value="ACR12571.1"/>
    <property type="molecule type" value="Genomic_DNA"/>
</dbReference>
<dbReference type="KEGG" id="ttu:TERTU_3882"/>
<dbReference type="GO" id="GO:0003677">
    <property type="term" value="F:DNA binding"/>
    <property type="evidence" value="ECO:0007669"/>
    <property type="project" value="UniProtKB-KW"/>
</dbReference>
<dbReference type="GO" id="GO:0045892">
    <property type="term" value="P:negative regulation of DNA-templated transcription"/>
    <property type="evidence" value="ECO:0007669"/>
    <property type="project" value="InterPro"/>
</dbReference>
<dbReference type="AlphaFoldDB" id="C5BT31"/>
<keyword evidence="2" id="KW-0805">Transcription regulation</keyword>
<sequence length="122" mass="13787">MITPTQAELEILNILWKSGEARVPDVHALLSQQKDIGYTTTLKAMQVMEQKGLLQRRREGRSHVYAPAIAEDATKNTLLSRFVESTFDGSRSRMVMQLLGSQAVSPEELAEIRNFLQNLEEN</sequence>
<gene>
    <name evidence="5" type="ordered locus">TERTU_3882</name>
</gene>